<evidence type="ECO:0000313" key="2">
    <source>
        <dbReference type="Proteomes" id="UP000886653"/>
    </source>
</evidence>
<dbReference type="EMBL" id="MU167384">
    <property type="protein sequence ID" value="KAG0141494.1"/>
    <property type="molecule type" value="Genomic_DNA"/>
</dbReference>
<keyword evidence="2" id="KW-1185">Reference proteome</keyword>
<sequence length="164" mass="18788">MDKMDNTSSHHRILLTDKNYFVWEVMVSGELDNINCLDYVLGTEGGMEKNKEKAKKLATLITQYLNEDHLGTIANGKAIWDILKKKSADDNQQAWVMAFMEFDCITFTNINEFTKAVKMAIRQIRSLGFELGSQALAVMFESFVRVITNRDAKLEVDDVIRKLE</sequence>
<dbReference type="Proteomes" id="UP000886653">
    <property type="component" value="Unassembled WGS sequence"/>
</dbReference>
<name>A0A9P6N8B9_9BASI</name>
<comment type="caution">
    <text evidence="1">The sequence shown here is derived from an EMBL/GenBank/DDBJ whole genome shotgun (WGS) entry which is preliminary data.</text>
</comment>
<organism evidence="1 2">
    <name type="scientific">Cronartium quercuum f. sp. fusiforme G11</name>
    <dbReference type="NCBI Taxonomy" id="708437"/>
    <lineage>
        <taxon>Eukaryota</taxon>
        <taxon>Fungi</taxon>
        <taxon>Dikarya</taxon>
        <taxon>Basidiomycota</taxon>
        <taxon>Pucciniomycotina</taxon>
        <taxon>Pucciniomycetes</taxon>
        <taxon>Pucciniales</taxon>
        <taxon>Coleosporiaceae</taxon>
        <taxon>Cronartium</taxon>
    </lineage>
</organism>
<reference evidence="1" key="1">
    <citation type="submission" date="2013-11" db="EMBL/GenBank/DDBJ databases">
        <title>Genome sequence of the fusiform rust pathogen reveals effectors for host alternation and coevolution with pine.</title>
        <authorList>
            <consortium name="DOE Joint Genome Institute"/>
            <person name="Smith K."/>
            <person name="Pendleton A."/>
            <person name="Kubisiak T."/>
            <person name="Anderson C."/>
            <person name="Salamov A."/>
            <person name="Aerts A."/>
            <person name="Riley R."/>
            <person name="Clum A."/>
            <person name="Lindquist E."/>
            <person name="Ence D."/>
            <person name="Campbell M."/>
            <person name="Kronenberg Z."/>
            <person name="Feau N."/>
            <person name="Dhillon B."/>
            <person name="Hamelin R."/>
            <person name="Burleigh J."/>
            <person name="Smith J."/>
            <person name="Yandell M."/>
            <person name="Nelson C."/>
            <person name="Grigoriev I."/>
            <person name="Davis J."/>
        </authorList>
    </citation>
    <scope>NUCLEOTIDE SEQUENCE</scope>
    <source>
        <strain evidence="1">G11</strain>
    </source>
</reference>
<dbReference type="AlphaFoldDB" id="A0A9P6N8B9"/>
<evidence type="ECO:0000313" key="1">
    <source>
        <dbReference type="EMBL" id="KAG0141494.1"/>
    </source>
</evidence>
<gene>
    <name evidence="1" type="ORF">CROQUDRAFT_674070</name>
</gene>
<dbReference type="OrthoDB" id="2505356at2759"/>
<protein>
    <submittedName>
        <fullName evidence="1">Uncharacterized protein</fullName>
    </submittedName>
</protein>
<proteinExistence type="predicted"/>
<accession>A0A9P6N8B9</accession>